<name>A0ABP0JH32_9DINO</name>
<evidence type="ECO:0000313" key="2">
    <source>
        <dbReference type="EMBL" id="CAK9013712.1"/>
    </source>
</evidence>
<keyword evidence="3" id="KW-1185">Reference proteome</keyword>
<reference evidence="2 3" key="1">
    <citation type="submission" date="2024-02" db="EMBL/GenBank/DDBJ databases">
        <authorList>
            <person name="Chen Y."/>
            <person name="Shah S."/>
            <person name="Dougan E. K."/>
            <person name="Thang M."/>
            <person name="Chan C."/>
        </authorList>
    </citation>
    <scope>NUCLEOTIDE SEQUENCE [LARGE SCALE GENOMIC DNA]</scope>
</reference>
<feature type="region of interest" description="Disordered" evidence="1">
    <location>
        <begin position="428"/>
        <end position="501"/>
    </location>
</feature>
<gene>
    <name evidence="2" type="ORF">SCF082_LOCUS12053</name>
</gene>
<feature type="region of interest" description="Disordered" evidence="1">
    <location>
        <begin position="46"/>
        <end position="197"/>
    </location>
</feature>
<sequence>VDERAQLAERELLADLELKRDEVVAMRRQHESLERELERQRLEIERLKLDRNAASPMSSTGLRKVKRPSSSSSRSVVSSKLSPPDPAFRSQPRVLNSLEFTSREEFVEDFPQSPGDPHHYLEHSMPSESKLVRVASDPSAERLDETWRPGSHSNFRQQHGSAAGATLGHVREEDELEDGDHLSDLSHDPDSPSLVERSLPCASRYFVYVSQRGEENDSLDLAAEEHEAQDGDGQGSAQLEKYDEDAEQSPAQEVEDEAEAELELSPLPRDKRAQQAAHARRQAILTPHRGPGAEAFGKSRDSDFEQSRVRTAQAARMALQRASANSEDEESSRGDVHSAKKKKMQNLLQSASPAAASQSGKSKRFAVHSASAASAVEKDSSSSPESPGLANQKGGSKAVAGVASKKRWKKDFEPFKVFRSVVGREGALEALEGASKRSSARRSKAAASRRASDSSEDEDEDSVAYGSDDEWVDKGEQAQVERAGAGAGAGRRSPNILMADL</sequence>
<protein>
    <submittedName>
        <fullName evidence="2">Uncharacterized protein</fullName>
    </submittedName>
</protein>
<feature type="compositionally biased region" description="Low complexity" evidence="1">
    <location>
        <begin position="68"/>
        <end position="82"/>
    </location>
</feature>
<dbReference type="Proteomes" id="UP001642464">
    <property type="component" value="Unassembled WGS sequence"/>
</dbReference>
<evidence type="ECO:0000256" key="1">
    <source>
        <dbReference type="SAM" id="MobiDB-lite"/>
    </source>
</evidence>
<feature type="compositionally biased region" description="Acidic residues" evidence="1">
    <location>
        <begin position="242"/>
        <end position="262"/>
    </location>
</feature>
<comment type="caution">
    <text evidence="2">The sequence shown here is derived from an EMBL/GenBank/DDBJ whole genome shotgun (WGS) entry which is preliminary data.</text>
</comment>
<organism evidence="2 3">
    <name type="scientific">Durusdinium trenchii</name>
    <dbReference type="NCBI Taxonomy" id="1381693"/>
    <lineage>
        <taxon>Eukaryota</taxon>
        <taxon>Sar</taxon>
        <taxon>Alveolata</taxon>
        <taxon>Dinophyceae</taxon>
        <taxon>Suessiales</taxon>
        <taxon>Symbiodiniaceae</taxon>
        <taxon>Durusdinium</taxon>
    </lineage>
</organism>
<evidence type="ECO:0000313" key="3">
    <source>
        <dbReference type="Proteomes" id="UP001642464"/>
    </source>
</evidence>
<dbReference type="EMBL" id="CAXAMM010007284">
    <property type="protein sequence ID" value="CAK9013712.1"/>
    <property type="molecule type" value="Genomic_DNA"/>
</dbReference>
<feature type="compositionally biased region" description="Basic and acidic residues" evidence="1">
    <location>
        <begin position="179"/>
        <end position="190"/>
    </location>
</feature>
<feature type="non-terminal residue" evidence="2">
    <location>
        <position position="1"/>
    </location>
</feature>
<feature type="compositionally biased region" description="Low complexity" evidence="1">
    <location>
        <begin position="349"/>
        <end position="359"/>
    </location>
</feature>
<feature type="compositionally biased region" description="Basic and acidic residues" evidence="1">
    <location>
        <begin position="297"/>
        <end position="308"/>
    </location>
</feature>
<feature type="compositionally biased region" description="Polar residues" evidence="1">
    <location>
        <begin position="151"/>
        <end position="160"/>
    </location>
</feature>
<feature type="region of interest" description="Disordered" evidence="1">
    <location>
        <begin position="217"/>
        <end position="405"/>
    </location>
</feature>
<feature type="compositionally biased region" description="Acidic residues" evidence="1">
    <location>
        <begin position="454"/>
        <end position="471"/>
    </location>
</feature>
<proteinExistence type="predicted"/>
<accession>A0ABP0JH32</accession>